<evidence type="ECO:0000256" key="3">
    <source>
        <dbReference type="ARBA" id="ARBA00023002"/>
    </source>
</evidence>
<accession>A0ABD0VNU6</accession>
<dbReference type="EMBL" id="JANQDX010000005">
    <property type="protein sequence ID" value="KAL0924321.1"/>
    <property type="molecule type" value="Genomic_DNA"/>
</dbReference>
<dbReference type="InterPro" id="IPR000907">
    <property type="entry name" value="LipOase"/>
</dbReference>
<organism evidence="6 7">
    <name type="scientific">Dendrobium thyrsiflorum</name>
    <name type="common">Pinecone-like raceme dendrobium</name>
    <name type="synonym">Orchid</name>
    <dbReference type="NCBI Taxonomy" id="117978"/>
    <lineage>
        <taxon>Eukaryota</taxon>
        <taxon>Viridiplantae</taxon>
        <taxon>Streptophyta</taxon>
        <taxon>Embryophyta</taxon>
        <taxon>Tracheophyta</taxon>
        <taxon>Spermatophyta</taxon>
        <taxon>Magnoliopsida</taxon>
        <taxon>Liliopsida</taxon>
        <taxon>Asparagales</taxon>
        <taxon>Orchidaceae</taxon>
        <taxon>Epidendroideae</taxon>
        <taxon>Malaxideae</taxon>
        <taxon>Dendrobiinae</taxon>
        <taxon>Dendrobium</taxon>
    </lineage>
</organism>
<dbReference type="GO" id="GO:0051213">
    <property type="term" value="F:dioxygenase activity"/>
    <property type="evidence" value="ECO:0007669"/>
    <property type="project" value="UniProtKB-KW"/>
</dbReference>
<evidence type="ECO:0000256" key="4">
    <source>
        <dbReference type="SAM" id="MobiDB-lite"/>
    </source>
</evidence>
<dbReference type="InterPro" id="IPR013819">
    <property type="entry name" value="LipOase_C"/>
</dbReference>
<dbReference type="PROSITE" id="PS51393">
    <property type="entry name" value="LIPOXYGENASE_3"/>
    <property type="match status" value="1"/>
</dbReference>
<feature type="region of interest" description="Disordered" evidence="4">
    <location>
        <begin position="119"/>
        <end position="255"/>
    </location>
</feature>
<dbReference type="AlphaFoldDB" id="A0ABD0VNU6"/>
<reference evidence="6 7" key="1">
    <citation type="journal article" date="2024" name="Plant Biotechnol. J.">
        <title>Dendrobium thyrsiflorum genome and its molecular insights into genes involved in important horticultural traits.</title>
        <authorList>
            <person name="Chen B."/>
            <person name="Wang J.Y."/>
            <person name="Zheng P.J."/>
            <person name="Li K.L."/>
            <person name="Liang Y.M."/>
            <person name="Chen X.F."/>
            <person name="Zhang C."/>
            <person name="Zhao X."/>
            <person name="He X."/>
            <person name="Zhang G.Q."/>
            <person name="Liu Z.J."/>
            <person name="Xu Q."/>
        </authorList>
    </citation>
    <scope>NUCLEOTIDE SEQUENCE [LARGE SCALE GENOMIC DNA]</scope>
    <source>
        <strain evidence="6">GZMU011</strain>
    </source>
</reference>
<evidence type="ECO:0000256" key="2">
    <source>
        <dbReference type="ARBA" id="ARBA00022964"/>
    </source>
</evidence>
<comment type="caution">
    <text evidence="6">The sequence shown here is derived from an EMBL/GenBank/DDBJ whole genome shotgun (WGS) entry which is preliminary data.</text>
</comment>
<feature type="domain" description="Lipoxygenase" evidence="5">
    <location>
        <begin position="345"/>
        <end position="429"/>
    </location>
</feature>
<dbReference type="Pfam" id="PF00305">
    <property type="entry name" value="Lipoxygenase"/>
    <property type="match status" value="1"/>
</dbReference>
<dbReference type="InterPro" id="IPR036226">
    <property type="entry name" value="LipOase_C_sf"/>
</dbReference>
<feature type="compositionally biased region" description="Polar residues" evidence="4">
    <location>
        <begin position="220"/>
        <end position="238"/>
    </location>
</feature>
<dbReference type="PANTHER" id="PTHR11771">
    <property type="entry name" value="LIPOXYGENASE"/>
    <property type="match status" value="1"/>
</dbReference>
<name>A0ABD0VNU6_DENTH</name>
<keyword evidence="2" id="KW-0223">Dioxygenase</keyword>
<evidence type="ECO:0000259" key="5">
    <source>
        <dbReference type="PROSITE" id="PS51393"/>
    </source>
</evidence>
<evidence type="ECO:0000313" key="6">
    <source>
        <dbReference type="EMBL" id="KAL0924321.1"/>
    </source>
</evidence>
<evidence type="ECO:0000313" key="7">
    <source>
        <dbReference type="Proteomes" id="UP001552299"/>
    </source>
</evidence>
<evidence type="ECO:0000256" key="1">
    <source>
        <dbReference type="ARBA" id="ARBA00022723"/>
    </source>
</evidence>
<dbReference type="Proteomes" id="UP001552299">
    <property type="component" value="Unassembled WGS sequence"/>
</dbReference>
<keyword evidence="7" id="KW-1185">Reference proteome</keyword>
<feature type="compositionally biased region" description="Pro residues" evidence="4">
    <location>
        <begin position="136"/>
        <end position="145"/>
    </location>
</feature>
<sequence>MTNKGKELATEDIRSRETLWANQANIIRKLEALSTDVQRLFEMRREFNLNRARTTPHHLRRKQTPALAAGVRRGVGLDRHWRRNPHLDQEVIDSEDDSHMPREMDLIDSEEDDVGFEYNAGTHRRRRHPLPLRWRVPPPQHPPSPNSSRPHSQSPPKPIAPPSEPTPPPSLLPQVRFRDSRPDEATVVVPLINPPNSARASSDPTFRQRETDDDRDQACNPDSNSSSRDQTQLPSSVPSDPPACSPPTVLVATPGVGYSPNPSVAQVSRPPELPNPYDGISVSGIQPDPAAVTPPLPPAQTELYALELDAFHHPTQFSLPDPAASGDGAGELDYHNLIPNEKRIWKTDEEFAREMLAGVNPVVIKKLSEFPPTSKLDPTLFGDQNSKITIEHITKNPDGLTTEQALNGRRLFIIRYHDMLVPYLSRLNATSHEAHFMVVCNGLHTLNIAEINTNVSEVCGKAVGSGIGKDLFAGVKMPSLNFTYKVDPTQCSQVARRNVTDEFLPKFVINGDDLNPNHEEVIKAIIKNLYTNKDKEVSYEEFDTTMRSKANGHEIIVLVETEKIKDDFDPNLKRLAEVVQKLDKVSAGICTFLHLLEGTKQEQQRELYKARETGSLPKNDLICRDKDKEFVIQWLRKPSNEHPGTDLYRNISLLSIVGHGGMGKTTLLQHEKTEEIDLKMWVCVSNNFDVRKDIADMNRPPLDTLHALQNESYMLQITIAYTTLVQFNCYKTEPPHLDWGKPLHEIILKSAFKVFDPGIWLGCPPLPPSR</sequence>
<feature type="compositionally biased region" description="Polar residues" evidence="4">
    <location>
        <begin position="194"/>
        <end position="205"/>
    </location>
</feature>
<gene>
    <name evidence="6" type="ORF">M5K25_005137</name>
</gene>
<proteinExistence type="predicted"/>
<dbReference type="SUPFAM" id="SSF52540">
    <property type="entry name" value="P-loop containing nucleoside triphosphate hydrolases"/>
    <property type="match status" value="1"/>
</dbReference>
<protein>
    <recommendedName>
        <fullName evidence="5">Lipoxygenase domain-containing protein</fullName>
    </recommendedName>
</protein>
<dbReference type="InterPro" id="IPR027417">
    <property type="entry name" value="P-loop_NTPase"/>
</dbReference>
<feature type="compositionally biased region" description="Pro residues" evidence="4">
    <location>
        <begin position="153"/>
        <end position="171"/>
    </location>
</feature>
<dbReference type="SUPFAM" id="SSF48484">
    <property type="entry name" value="Lipoxigenase"/>
    <property type="match status" value="1"/>
</dbReference>
<keyword evidence="3" id="KW-0560">Oxidoreductase</keyword>
<dbReference type="GO" id="GO:0046872">
    <property type="term" value="F:metal ion binding"/>
    <property type="evidence" value="ECO:0007669"/>
    <property type="project" value="UniProtKB-KW"/>
</dbReference>
<dbReference type="Gene3D" id="3.10.450.60">
    <property type="match status" value="1"/>
</dbReference>
<keyword evidence="1" id="KW-0479">Metal-binding</keyword>
<dbReference type="Gene3D" id="3.40.50.300">
    <property type="entry name" value="P-loop containing nucleotide triphosphate hydrolases"/>
    <property type="match status" value="1"/>
</dbReference>